<keyword evidence="4" id="KW-0234">DNA repair</keyword>
<keyword evidence="3" id="KW-0238">DNA-binding</keyword>
<proteinExistence type="inferred from homology"/>
<sequence>MESQLKGKIWYCVDRMLLTDPAFARHRFSTKYVNALVELVFLQLVDAGQDLEAFAKHAGRDVISVDDVRLLLRKSPELTDMICN</sequence>
<dbReference type="EMBL" id="JBEVYD010000011">
    <property type="protein sequence ID" value="KAL3229781.1"/>
    <property type="molecule type" value="Genomic_DNA"/>
</dbReference>
<evidence type="ECO:0000256" key="3">
    <source>
        <dbReference type="ARBA" id="ARBA00023125"/>
    </source>
</evidence>
<dbReference type="PANTHER" id="PTHR22980:SF0">
    <property type="entry name" value="CENTROMERE PROTEIN S"/>
    <property type="match status" value="1"/>
</dbReference>
<evidence type="ECO:0000313" key="5">
    <source>
        <dbReference type="EMBL" id="KAL3229781.1"/>
    </source>
</evidence>
<evidence type="ECO:0000256" key="1">
    <source>
        <dbReference type="ARBA" id="ARBA00006612"/>
    </source>
</evidence>
<reference evidence="5 6" key="1">
    <citation type="submission" date="2024-05" db="EMBL/GenBank/DDBJ databases">
        <title>Long read based assembly of the Candida bracarensis genome reveals expanded adhesin content.</title>
        <authorList>
            <person name="Marcet-Houben M."/>
            <person name="Ksiezopolska E."/>
            <person name="Gabaldon T."/>
        </authorList>
    </citation>
    <scope>NUCLEOTIDE SEQUENCE [LARGE SCALE GENOMIC DNA]</scope>
    <source>
        <strain evidence="5 6">CBM6</strain>
    </source>
</reference>
<organism evidence="5 6">
    <name type="scientific">Nakaseomyces bracarensis</name>
    <dbReference type="NCBI Taxonomy" id="273131"/>
    <lineage>
        <taxon>Eukaryota</taxon>
        <taxon>Fungi</taxon>
        <taxon>Dikarya</taxon>
        <taxon>Ascomycota</taxon>
        <taxon>Saccharomycotina</taxon>
        <taxon>Saccharomycetes</taxon>
        <taxon>Saccharomycetales</taxon>
        <taxon>Saccharomycetaceae</taxon>
        <taxon>Nakaseomyces</taxon>
    </lineage>
</organism>
<dbReference type="SUPFAM" id="SSF47113">
    <property type="entry name" value="Histone-fold"/>
    <property type="match status" value="1"/>
</dbReference>
<name>A0ABR4NP56_9SACH</name>
<keyword evidence="6" id="KW-1185">Reference proteome</keyword>
<comment type="similarity">
    <text evidence="1">Belongs to the TAF9 family. CENP-S/MHF1 subfamily.</text>
</comment>
<evidence type="ECO:0000256" key="2">
    <source>
        <dbReference type="ARBA" id="ARBA00022763"/>
    </source>
</evidence>
<dbReference type="InterPro" id="IPR009072">
    <property type="entry name" value="Histone-fold"/>
</dbReference>
<evidence type="ECO:0000313" key="6">
    <source>
        <dbReference type="Proteomes" id="UP001623330"/>
    </source>
</evidence>
<dbReference type="Pfam" id="PF15630">
    <property type="entry name" value="CENP-S"/>
    <property type="match status" value="1"/>
</dbReference>
<comment type="caution">
    <text evidence="5">The sequence shown here is derived from an EMBL/GenBank/DDBJ whole genome shotgun (WGS) entry which is preliminary data.</text>
</comment>
<dbReference type="InterPro" id="IPR029003">
    <property type="entry name" value="CENP-S/Mhf1"/>
</dbReference>
<dbReference type="PANTHER" id="PTHR22980">
    <property type="entry name" value="CORTISTATIN"/>
    <property type="match status" value="1"/>
</dbReference>
<dbReference type="Proteomes" id="UP001623330">
    <property type="component" value="Unassembled WGS sequence"/>
</dbReference>
<protein>
    <submittedName>
        <fullName evidence="5">Inner kinetochore subunit MHF1</fullName>
    </submittedName>
</protein>
<gene>
    <name evidence="5" type="ORF">RNJ44_01917</name>
</gene>
<evidence type="ECO:0000256" key="4">
    <source>
        <dbReference type="ARBA" id="ARBA00023204"/>
    </source>
</evidence>
<accession>A0ABR4NP56</accession>
<keyword evidence="2" id="KW-0227">DNA damage</keyword>
<dbReference type="CDD" id="cd22919">
    <property type="entry name" value="HFD_CENP-S"/>
    <property type="match status" value="1"/>
</dbReference>
<dbReference type="Gene3D" id="1.10.20.10">
    <property type="entry name" value="Histone, subunit A"/>
    <property type="match status" value="1"/>
</dbReference>